<feature type="transmembrane region" description="Helical" evidence="8">
    <location>
        <begin position="65"/>
        <end position="89"/>
    </location>
</feature>
<evidence type="ECO:0000256" key="7">
    <source>
        <dbReference type="ARBA" id="ARBA00023136"/>
    </source>
</evidence>
<keyword evidence="7 8" id="KW-0472">Membrane</keyword>
<dbReference type="InterPro" id="IPR000515">
    <property type="entry name" value="MetI-like"/>
</dbReference>
<feature type="transmembrane region" description="Helical" evidence="8">
    <location>
        <begin position="346"/>
        <end position="367"/>
    </location>
</feature>
<feature type="transmembrane region" description="Helical" evidence="8">
    <location>
        <begin position="379"/>
        <end position="400"/>
    </location>
</feature>
<dbReference type="SUPFAM" id="SSF161098">
    <property type="entry name" value="MetI-like"/>
    <property type="match status" value="2"/>
</dbReference>
<dbReference type="GO" id="GO:0055085">
    <property type="term" value="P:transmembrane transport"/>
    <property type="evidence" value="ECO:0007669"/>
    <property type="project" value="InterPro"/>
</dbReference>
<evidence type="ECO:0000313" key="10">
    <source>
        <dbReference type="EMBL" id="VBB39326.1"/>
    </source>
</evidence>
<keyword evidence="5 8" id="KW-0812">Transmembrane</keyword>
<comment type="similarity">
    <text evidence="8">Belongs to the binding-protein-dependent transport system permease family.</text>
</comment>
<keyword evidence="3" id="KW-1003">Cell membrane</keyword>
<accession>A0A652ZU91</accession>
<evidence type="ECO:0000256" key="3">
    <source>
        <dbReference type="ARBA" id="ARBA00022475"/>
    </source>
</evidence>
<feature type="transmembrane region" description="Helical" evidence="8">
    <location>
        <begin position="202"/>
        <end position="227"/>
    </location>
</feature>
<dbReference type="GO" id="GO:0005886">
    <property type="term" value="C:plasma membrane"/>
    <property type="evidence" value="ECO:0007669"/>
    <property type="project" value="UniProtKB-SubCell"/>
</dbReference>
<dbReference type="CDD" id="cd06261">
    <property type="entry name" value="TM_PBP2"/>
    <property type="match status" value="2"/>
</dbReference>
<evidence type="ECO:0000259" key="9">
    <source>
        <dbReference type="PROSITE" id="PS50928"/>
    </source>
</evidence>
<feature type="transmembrane region" description="Helical" evidence="8">
    <location>
        <begin position="515"/>
        <end position="540"/>
    </location>
</feature>
<feature type="transmembrane region" description="Helical" evidence="8">
    <location>
        <begin position="472"/>
        <end position="495"/>
    </location>
</feature>
<dbReference type="PROSITE" id="PS50928">
    <property type="entry name" value="ABC_TM1"/>
    <property type="match status" value="2"/>
</dbReference>
<feature type="transmembrane region" description="Helical" evidence="8">
    <location>
        <begin position="291"/>
        <end position="315"/>
    </location>
</feature>
<keyword evidence="4" id="KW-0997">Cell inner membrane</keyword>
<sequence>MSDQGKLGKIPLEISLIYGAAIAFVGLFLAYPIINLIISSVSVFFETDRPLPPSFFPYMLKVTSNTFWLAFLTTFFSIAVSLPLATLLVKFRVRGQGVWLGFLTIPLITPAFISSFSVIILLGRTGVLTKALKLVGIQFPQIYGLLGLVITQTLHTIPYSLLVITGGLRTVPRHIEEAAQSMGTGVLKTQTRIVIPYILPHILMASVMVFLTSIGDIGGPLIIGGRYKVISMEIYSNFVSYLGDDRIPLIFSTWLILLSCLLMVGVNKLMRLTNVRHKFKVGIMEYNIPKARIAGTVFIAFITVLLLLPYLAILIQSFAVRWNNTWLPAAFTLSYYQKVLSEGGTILKTLILLGTVTPIIVLLGVIFGEMYKTRARMRWLSYLTLLPFILPGVVIGVSMVQSFSTLKILGFSLSGSVFLLIAAISIRRLPIVLKPIEAGFAKIDPGQEEAALSLGASELKAFFSVIFPQIKVAVFSAVVIGMVKVVTELASSLMIYPPGWRNMSLYVAYYVGEGFISQASAMAVLLIILVGIGTAVSNYLSKKESIKNG</sequence>
<gene>
    <name evidence="10" type="ORF">TRIP_E190244</name>
</gene>
<organism evidence="10">
    <name type="scientific">uncultured Spirochaetota bacterium</name>
    <dbReference type="NCBI Taxonomy" id="460511"/>
    <lineage>
        <taxon>Bacteria</taxon>
        <taxon>Pseudomonadati</taxon>
        <taxon>Spirochaetota</taxon>
        <taxon>environmental samples</taxon>
    </lineage>
</organism>
<feature type="domain" description="ABC transmembrane type-1" evidence="9">
    <location>
        <begin position="346"/>
        <end position="537"/>
    </location>
</feature>
<dbReference type="PANTHER" id="PTHR43357">
    <property type="entry name" value="INNER MEMBRANE ABC TRANSPORTER PERMEASE PROTEIN YDCV"/>
    <property type="match status" value="1"/>
</dbReference>
<feature type="transmembrane region" description="Helical" evidence="8">
    <location>
        <begin position="247"/>
        <end position="270"/>
    </location>
</feature>
<evidence type="ECO:0000256" key="4">
    <source>
        <dbReference type="ARBA" id="ARBA00022519"/>
    </source>
</evidence>
<keyword evidence="2 8" id="KW-0813">Transport</keyword>
<reference evidence="10" key="1">
    <citation type="submission" date="2018-07" db="EMBL/GenBank/DDBJ databases">
        <authorList>
            <consortium name="Genoscope - CEA"/>
            <person name="William W."/>
        </authorList>
    </citation>
    <scope>NUCLEOTIDE SEQUENCE</scope>
    <source>
        <strain evidence="10">IK1</strain>
    </source>
</reference>
<feature type="transmembrane region" description="Helical" evidence="8">
    <location>
        <begin position="406"/>
        <end position="426"/>
    </location>
</feature>
<dbReference type="InterPro" id="IPR035906">
    <property type="entry name" value="MetI-like_sf"/>
</dbReference>
<dbReference type="Pfam" id="PF00528">
    <property type="entry name" value="BPD_transp_1"/>
    <property type="match status" value="2"/>
</dbReference>
<feature type="domain" description="ABC transmembrane type-1" evidence="9">
    <location>
        <begin position="63"/>
        <end position="268"/>
    </location>
</feature>
<evidence type="ECO:0000256" key="1">
    <source>
        <dbReference type="ARBA" id="ARBA00004429"/>
    </source>
</evidence>
<dbReference type="AlphaFoldDB" id="A0A652ZU91"/>
<dbReference type="Gene3D" id="1.10.3720.10">
    <property type="entry name" value="MetI-like"/>
    <property type="match status" value="2"/>
</dbReference>
<evidence type="ECO:0000256" key="6">
    <source>
        <dbReference type="ARBA" id="ARBA00022989"/>
    </source>
</evidence>
<evidence type="ECO:0000256" key="8">
    <source>
        <dbReference type="RuleBase" id="RU363032"/>
    </source>
</evidence>
<feature type="transmembrane region" description="Helical" evidence="8">
    <location>
        <begin position="16"/>
        <end position="45"/>
    </location>
</feature>
<feature type="transmembrane region" description="Helical" evidence="8">
    <location>
        <begin position="142"/>
        <end position="164"/>
    </location>
</feature>
<proteinExistence type="inferred from homology"/>
<dbReference type="PANTHER" id="PTHR43357:SF4">
    <property type="entry name" value="INNER MEMBRANE ABC TRANSPORTER PERMEASE PROTEIN YDCV"/>
    <property type="match status" value="1"/>
</dbReference>
<comment type="subcellular location">
    <subcellularLocation>
        <location evidence="1">Cell inner membrane</location>
        <topology evidence="1">Multi-pass membrane protein</topology>
    </subcellularLocation>
    <subcellularLocation>
        <location evidence="8">Cell membrane</location>
        <topology evidence="8">Multi-pass membrane protein</topology>
    </subcellularLocation>
</comment>
<evidence type="ECO:0000256" key="2">
    <source>
        <dbReference type="ARBA" id="ARBA00022448"/>
    </source>
</evidence>
<dbReference type="EMBL" id="UPXP01000011">
    <property type="protein sequence ID" value="VBB39326.1"/>
    <property type="molecule type" value="Genomic_DNA"/>
</dbReference>
<name>A0A652ZU91_9SPIR</name>
<keyword evidence="6 8" id="KW-1133">Transmembrane helix</keyword>
<feature type="transmembrane region" description="Helical" evidence="8">
    <location>
        <begin position="98"/>
        <end position="122"/>
    </location>
</feature>
<evidence type="ECO:0000256" key="5">
    <source>
        <dbReference type="ARBA" id="ARBA00022692"/>
    </source>
</evidence>
<protein>
    <submittedName>
        <fullName evidence="10">Putative ABC-type Fe3+ transport system, permease component</fullName>
    </submittedName>
</protein>